<dbReference type="AlphaFoldDB" id="A0A371P8G8"/>
<dbReference type="Proteomes" id="UP000261905">
    <property type="component" value="Unassembled WGS sequence"/>
</dbReference>
<evidence type="ECO:0000256" key="2">
    <source>
        <dbReference type="ARBA" id="ARBA00022448"/>
    </source>
</evidence>
<dbReference type="PANTHER" id="PTHR43790">
    <property type="entry name" value="CARBOHYDRATE TRANSPORT ATP-BINDING PROTEIN MG119-RELATED"/>
    <property type="match status" value="1"/>
</dbReference>
<evidence type="ECO:0000256" key="7">
    <source>
        <dbReference type="ARBA" id="ARBA00022967"/>
    </source>
</evidence>
<comment type="caution">
    <text evidence="10">The sequence shown here is derived from an EMBL/GenBank/DDBJ whole genome shotgun (WGS) entry which is preliminary data.</text>
</comment>
<keyword evidence="4" id="KW-0677">Repeat</keyword>
<dbReference type="OrthoDB" id="9766104at2"/>
<keyword evidence="7" id="KW-1278">Translocase</keyword>
<dbReference type="PROSITE" id="PS00211">
    <property type="entry name" value="ABC_TRANSPORTER_1"/>
    <property type="match status" value="1"/>
</dbReference>
<keyword evidence="6 10" id="KW-0067">ATP-binding</keyword>
<accession>A0A371P8G8</accession>
<dbReference type="GO" id="GO:0005524">
    <property type="term" value="F:ATP binding"/>
    <property type="evidence" value="ECO:0007669"/>
    <property type="project" value="UniProtKB-KW"/>
</dbReference>
<dbReference type="InterPro" id="IPR017871">
    <property type="entry name" value="ABC_transporter-like_CS"/>
</dbReference>
<keyword evidence="8" id="KW-0472">Membrane</keyword>
<evidence type="ECO:0000256" key="5">
    <source>
        <dbReference type="ARBA" id="ARBA00022741"/>
    </source>
</evidence>
<protein>
    <submittedName>
        <fullName evidence="10">ABC transporter ATP-binding protein</fullName>
    </submittedName>
</protein>
<keyword evidence="11" id="KW-1185">Reference proteome</keyword>
<dbReference type="SMART" id="SM00382">
    <property type="entry name" value="AAA"/>
    <property type="match status" value="1"/>
</dbReference>
<dbReference type="PROSITE" id="PS50893">
    <property type="entry name" value="ABC_TRANSPORTER_2"/>
    <property type="match status" value="2"/>
</dbReference>
<dbReference type="InterPro" id="IPR003439">
    <property type="entry name" value="ABC_transporter-like_ATP-bd"/>
</dbReference>
<dbReference type="CDD" id="cd03216">
    <property type="entry name" value="ABC_Carb_Monos_I"/>
    <property type="match status" value="1"/>
</dbReference>
<proteinExistence type="predicted"/>
<dbReference type="InterPro" id="IPR050107">
    <property type="entry name" value="ABC_carbohydrate_import_ATPase"/>
</dbReference>
<dbReference type="SUPFAM" id="SSF52540">
    <property type="entry name" value="P-loop containing nucleoside triphosphate hydrolases"/>
    <property type="match status" value="2"/>
</dbReference>
<dbReference type="GO" id="GO:0005886">
    <property type="term" value="C:plasma membrane"/>
    <property type="evidence" value="ECO:0007669"/>
    <property type="project" value="UniProtKB-SubCell"/>
</dbReference>
<name>A0A371P8G8_9BACL</name>
<keyword evidence="3" id="KW-1003">Cell membrane</keyword>
<dbReference type="Pfam" id="PF00005">
    <property type="entry name" value="ABC_tran"/>
    <property type="match status" value="2"/>
</dbReference>
<comment type="subcellular location">
    <subcellularLocation>
        <location evidence="1">Cell membrane</location>
        <topology evidence="1">Peripheral membrane protein</topology>
    </subcellularLocation>
</comment>
<evidence type="ECO:0000256" key="6">
    <source>
        <dbReference type="ARBA" id="ARBA00022840"/>
    </source>
</evidence>
<feature type="domain" description="ABC transporter" evidence="9">
    <location>
        <begin position="259"/>
        <end position="504"/>
    </location>
</feature>
<keyword evidence="2" id="KW-0813">Transport</keyword>
<reference evidence="10 11" key="1">
    <citation type="submission" date="2018-08" db="EMBL/GenBank/DDBJ databases">
        <title>Paenibacillus sp. M4BSY-1, whole genome shotgun sequence.</title>
        <authorList>
            <person name="Tuo L."/>
        </authorList>
    </citation>
    <scope>NUCLEOTIDE SEQUENCE [LARGE SCALE GENOMIC DNA]</scope>
    <source>
        <strain evidence="10 11">M4BSY-1</strain>
    </source>
</reference>
<dbReference type="PANTHER" id="PTHR43790:SF4">
    <property type="entry name" value="GUANOSINE IMPORT ATP-BINDING PROTEIN NUPO"/>
    <property type="match status" value="1"/>
</dbReference>
<dbReference type="CDD" id="cd03215">
    <property type="entry name" value="ABC_Carb_Monos_II"/>
    <property type="match status" value="1"/>
</dbReference>
<evidence type="ECO:0000313" key="10">
    <source>
        <dbReference type="EMBL" id="REK71786.1"/>
    </source>
</evidence>
<evidence type="ECO:0000256" key="4">
    <source>
        <dbReference type="ARBA" id="ARBA00022737"/>
    </source>
</evidence>
<evidence type="ECO:0000256" key="1">
    <source>
        <dbReference type="ARBA" id="ARBA00004202"/>
    </source>
</evidence>
<feature type="domain" description="ABC transporter" evidence="9">
    <location>
        <begin position="6"/>
        <end position="242"/>
    </location>
</feature>
<dbReference type="Gene3D" id="3.40.50.300">
    <property type="entry name" value="P-loop containing nucleotide triphosphate hydrolases"/>
    <property type="match status" value="2"/>
</dbReference>
<evidence type="ECO:0000256" key="8">
    <source>
        <dbReference type="ARBA" id="ARBA00023136"/>
    </source>
</evidence>
<dbReference type="InterPro" id="IPR027417">
    <property type="entry name" value="P-loop_NTPase"/>
</dbReference>
<organism evidence="10 11">
    <name type="scientific">Paenibacillus paeoniae</name>
    <dbReference type="NCBI Taxonomy" id="2292705"/>
    <lineage>
        <taxon>Bacteria</taxon>
        <taxon>Bacillati</taxon>
        <taxon>Bacillota</taxon>
        <taxon>Bacilli</taxon>
        <taxon>Bacillales</taxon>
        <taxon>Paenibacillaceae</taxon>
        <taxon>Paenibacillus</taxon>
    </lineage>
</organism>
<dbReference type="InterPro" id="IPR003593">
    <property type="entry name" value="AAA+_ATPase"/>
</dbReference>
<evidence type="ECO:0000256" key="3">
    <source>
        <dbReference type="ARBA" id="ARBA00022475"/>
    </source>
</evidence>
<gene>
    <name evidence="10" type="ORF">DX130_18875</name>
</gene>
<dbReference type="EMBL" id="QUBQ01000004">
    <property type="protein sequence ID" value="REK71786.1"/>
    <property type="molecule type" value="Genomic_DNA"/>
</dbReference>
<dbReference type="GO" id="GO:0016887">
    <property type="term" value="F:ATP hydrolysis activity"/>
    <property type="evidence" value="ECO:0007669"/>
    <property type="project" value="InterPro"/>
</dbReference>
<sequence length="523" mass="57533">MRQNVLEMRNITKVYQNGVTANRNVDFSLREGEIHALAGENGAGKSTLMKILFGMEAPSDGEIRLRGEGMRFQTPQDAIEKGIGMVHQHFMLVPSFTVAENMVLGMEPKRGLGIHYEEAVRMTQELSDKYQLTVDPRAKVESLSVGMKQKVEILKALLRGAKILILDEPTAVLTPQETEELFKQLLVLKQEGHTIVFISHKLKEVKAICDRITIMRSGTSAGVFDMADVTEQEISRLMVGRDVVLKYDKAESFYGPPVLDVQGLTYVNALDKKALNDIRLSIRTGEIVGIAGVEGNGQAELVKALTGGLGGRVKGSAKVNGSELISLDMRSIRELGISYVPEDRMSQGAAKEESISDNIISTRYRSRDWNKGLFLKGKSIVRLAEKLIEEFKVRCSGPAQPIGMLSGGNMQKVIVARECSTDPILLIAEQPTRGVDIGAAQLVHKKLLEMRDQNCAILLISADLNEIMELSDTLYVMYGGELVAAFDKPSEVTEEELGLYMLGLKKQQGEHTGRGVTSDAQVL</sequence>
<dbReference type="FunFam" id="3.40.50.300:FF:000127">
    <property type="entry name" value="Ribose import ATP-binding protein RbsA"/>
    <property type="match status" value="1"/>
</dbReference>
<evidence type="ECO:0000259" key="9">
    <source>
        <dbReference type="PROSITE" id="PS50893"/>
    </source>
</evidence>
<evidence type="ECO:0000313" key="11">
    <source>
        <dbReference type="Proteomes" id="UP000261905"/>
    </source>
</evidence>
<keyword evidence="5" id="KW-0547">Nucleotide-binding</keyword>